<comment type="caution">
    <text evidence="2">The sequence shown here is derived from an EMBL/GenBank/DDBJ whole genome shotgun (WGS) entry which is preliminary data.</text>
</comment>
<feature type="region of interest" description="Disordered" evidence="1">
    <location>
        <begin position="74"/>
        <end position="120"/>
    </location>
</feature>
<dbReference type="Proteomes" id="UP000766486">
    <property type="component" value="Unassembled WGS sequence"/>
</dbReference>
<evidence type="ECO:0000313" key="3">
    <source>
        <dbReference type="Proteomes" id="UP000766486"/>
    </source>
</evidence>
<reference evidence="2 3" key="1">
    <citation type="submission" date="2019-06" db="EMBL/GenBank/DDBJ databases">
        <authorList>
            <person name="Broberg M."/>
        </authorList>
    </citation>
    <scope>NUCLEOTIDE SEQUENCE [LARGE SCALE GENOMIC DNA]</scope>
</reference>
<proteinExistence type="predicted"/>
<feature type="compositionally biased region" description="Polar residues" evidence="1">
    <location>
        <begin position="82"/>
        <end position="104"/>
    </location>
</feature>
<name>A0ABY6UD55_BIOOC</name>
<sequence>MDNQRVGHTSGDASMRENQSSNATTPIIGDGYFGLGTMIHQTTDDSLRAFEMCGYDPKFSSQDVHDVLEDFYGPSEKKDQATDPNGDQTEKQNPTNQQNESMSKVSGEDDSMDWQTSNHDDSALTTIVVDPALISPDEQMAHNSPPTSAQDIMETSNHDDSALTTIIVDPTLNTNDDGNVITSIIVDPTSTSPSSQTVHDSPPTFDQDMMVIDSQDELRDGNLQSPPAQHNYGEFAHSHLYNHAPSRALPLDAEELDLSNLYGQAPQAFPTGATNMNEAGPSNHGQYGFRPGSSIRNLNAAFPGLHLGLPRDYFHLVPELEVVLCTICHVACPNTHRHIEQHLIKCHNLPHVRHILTACLALFPASLPEDYSVQTMMDRVKDRLKGERIEIGQIPFVEITEAYECPRDLCNYIDHDRRRVLMHCRNTHDMANVSTRIMTRTRAYSLHMSKVNKMSVRARE</sequence>
<gene>
    <name evidence="2" type="ORF">CLO192961_LOCUS228754</name>
</gene>
<feature type="region of interest" description="Disordered" evidence="1">
    <location>
        <begin position="1"/>
        <end position="25"/>
    </location>
</feature>
<protein>
    <submittedName>
        <fullName evidence="2">Uncharacterized protein</fullName>
    </submittedName>
</protein>
<organism evidence="2 3">
    <name type="scientific">Bionectria ochroleuca</name>
    <name type="common">Gliocladium roseum</name>
    <dbReference type="NCBI Taxonomy" id="29856"/>
    <lineage>
        <taxon>Eukaryota</taxon>
        <taxon>Fungi</taxon>
        <taxon>Dikarya</taxon>
        <taxon>Ascomycota</taxon>
        <taxon>Pezizomycotina</taxon>
        <taxon>Sordariomycetes</taxon>
        <taxon>Hypocreomycetidae</taxon>
        <taxon>Hypocreales</taxon>
        <taxon>Bionectriaceae</taxon>
        <taxon>Clonostachys</taxon>
    </lineage>
</organism>
<evidence type="ECO:0000313" key="2">
    <source>
        <dbReference type="EMBL" id="VUC28199.1"/>
    </source>
</evidence>
<evidence type="ECO:0000256" key="1">
    <source>
        <dbReference type="SAM" id="MobiDB-lite"/>
    </source>
</evidence>
<accession>A0ABY6UD55</accession>
<dbReference type="EMBL" id="CABFNS010000782">
    <property type="protein sequence ID" value="VUC28199.1"/>
    <property type="molecule type" value="Genomic_DNA"/>
</dbReference>
<keyword evidence="3" id="KW-1185">Reference proteome</keyword>
<feature type="compositionally biased region" description="Polar residues" evidence="1">
    <location>
        <begin position="16"/>
        <end position="25"/>
    </location>
</feature>